<keyword evidence="5" id="KW-0227">DNA damage</keyword>
<comment type="similarity">
    <text evidence="2">Belongs to the AP endonuclease 2 family.</text>
</comment>
<dbReference type="GO" id="GO:0008270">
    <property type="term" value="F:zinc ion binding"/>
    <property type="evidence" value="ECO:0007669"/>
    <property type="project" value="InterPro"/>
</dbReference>
<comment type="cofactor">
    <cofactor evidence="1">
        <name>Zn(2+)</name>
        <dbReference type="ChEBI" id="CHEBI:29105"/>
    </cofactor>
</comment>
<dbReference type="GO" id="GO:0006284">
    <property type="term" value="P:base-excision repair"/>
    <property type="evidence" value="ECO:0007669"/>
    <property type="project" value="TreeGrafter"/>
</dbReference>
<keyword evidence="12" id="KW-1185">Reference proteome</keyword>
<dbReference type="Gene3D" id="3.20.20.150">
    <property type="entry name" value="Divalent-metal-dependent TIM barrel enzymes"/>
    <property type="match status" value="1"/>
</dbReference>
<accession>A0A3N2PZ43</accession>
<dbReference type="NCBIfam" id="NF002199">
    <property type="entry name" value="PRK01060.1-4"/>
    <property type="match status" value="1"/>
</dbReference>
<dbReference type="InterPro" id="IPR001719">
    <property type="entry name" value="AP_endonuc_2"/>
</dbReference>
<dbReference type="GO" id="GO:0005739">
    <property type="term" value="C:mitochondrion"/>
    <property type="evidence" value="ECO:0007669"/>
    <property type="project" value="TreeGrafter"/>
</dbReference>
<dbReference type="SMART" id="SM00518">
    <property type="entry name" value="AP2Ec"/>
    <property type="match status" value="1"/>
</dbReference>
<dbReference type="AlphaFoldDB" id="A0A3N2PZ43"/>
<dbReference type="Pfam" id="PF01261">
    <property type="entry name" value="AP_endonuc_2"/>
    <property type="match status" value="1"/>
</dbReference>
<dbReference type="PROSITE" id="PS00730">
    <property type="entry name" value="AP_NUCLEASE_F2_2"/>
    <property type="match status" value="1"/>
</dbReference>
<evidence type="ECO:0000256" key="9">
    <source>
        <dbReference type="SAM" id="MobiDB-lite"/>
    </source>
</evidence>
<dbReference type="Proteomes" id="UP000272025">
    <property type="component" value="Unassembled WGS sequence"/>
</dbReference>
<dbReference type="FunFam" id="3.20.20.150:FF:000001">
    <property type="entry name" value="Probable endonuclease 4"/>
    <property type="match status" value="1"/>
</dbReference>
<dbReference type="GO" id="GO:0016829">
    <property type="term" value="F:lyase activity"/>
    <property type="evidence" value="ECO:0007669"/>
    <property type="project" value="UniProtKB-KW"/>
</dbReference>
<dbReference type="STRING" id="1314773.A0A3N2PZ43"/>
<dbReference type="NCBIfam" id="TIGR00587">
    <property type="entry name" value="nfo"/>
    <property type="match status" value="1"/>
</dbReference>
<dbReference type="InterPro" id="IPR036237">
    <property type="entry name" value="Xyl_isomerase-like_sf"/>
</dbReference>
<keyword evidence="4" id="KW-0479">Metal-binding</keyword>
<keyword evidence="6" id="KW-0378">Hydrolase</keyword>
<dbReference type="PANTHER" id="PTHR21445">
    <property type="entry name" value="ENDONUCLEASE IV ENDODEOXYRIBONUCLEASE IV"/>
    <property type="match status" value="1"/>
</dbReference>
<evidence type="ECO:0000256" key="1">
    <source>
        <dbReference type="ARBA" id="ARBA00001947"/>
    </source>
</evidence>
<dbReference type="GO" id="GO:0005634">
    <property type="term" value="C:nucleus"/>
    <property type="evidence" value="ECO:0007669"/>
    <property type="project" value="TreeGrafter"/>
</dbReference>
<evidence type="ECO:0000313" key="12">
    <source>
        <dbReference type="Proteomes" id="UP000272025"/>
    </source>
</evidence>
<dbReference type="RefSeq" id="XP_028467573.1">
    <property type="nucleotide sequence ID" value="XM_028608711.1"/>
</dbReference>
<dbReference type="SUPFAM" id="SSF51658">
    <property type="entry name" value="Xylose isomerase-like"/>
    <property type="match status" value="1"/>
</dbReference>
<evidence type="ECO:0000259" key="10">
    <source>
        <dbReference type="Pfam" id="PF01261"/>
    </source>
</evidence>
<evidence type="ECO:0000313" key="11">
    <source>
        <dbReference type="EMBL" id="ROT39767.1"/>
    </source>
</evidence>
<dbReference type="GO" id="GO:0008081">
    <property type="term" value="F:phosphoric diester hydrolase activity"/>
    <property type="evidence" value="ECO:0007669"/>
    <property type="project" value="TreeGrafter"/>
</dbReference>
<keyword evidence="11" id="KW-0456">Lyase</keyword>
<dbReference type="GO" id="GO:0003677">
    <property type="term" value="F:DNA binding"/>
    <property type="evidence" value="ECO:0007669"/>
    <property type="project" value="InterPro"/>
</dbReference>
<dbReference type="GeneID" id="39577189"/>
<keyword evidence="8" id="KW-0234">DNA repair</keyword>
<dbReference type="InterPro" id="IPR013022">
    <property type="entry name" value="Xyl_isomerase-like_TIM-brl"/>
</dbReference>
<dbReference type="InterPro" id="IPR018246">
    <property type="entry name" value="AP_endonuc_F2_Zn_BS"/>
</dbReference>
<feature type="domain" description="Xylose isomerase-like TIM barrel" evidence="10">
    <location>
        <begin position="35"/>
        <end position="304"/>
    </location>
</feature>
<feature type="compositionally biased region" description="Basic and acidic residues" evidence="9">
    <location>
        <begin position="322"/>
        <end position="345"/>
    </location>
</feature>
<evidence type="ECO:0000256" key="5">
    <source>
        <dbReference type="ARBA" id="ARBA00022763"/>
    </source>
</evidence>
<dbReference type="OrthoDB" id="7663182at2759"/>
<dbReference type="HAMAP" id="MF_00152">
    <property type="entry name" value="Nfo"/>
    <property type="match status" value="1"/>
</dbReference>
<evidence type="ECO:0000256" key="6">
    <source>
        <dbReference type="ARBA" id="ARBA00022801"/>
    </source>
</evidence>
<feature type="region of interest" description="Disordered" evidence="9">
    <location>
        <begin position="322"/>
        <end position="375"/>
    </location>
</feature>
<dbReference type="GO" id="GO:0003906">
    <property type="term" value="F:DNA-(apurinic or apyrimidinic site) endonuclease activity"/>
    <property type="evidence" value="ECO:0007669"/>
    <property type="project" value="TreeGrafter"/>
</dbReference>
<keyword evidence="7" id="KW-0862">Zinc</keyword>
<evidence type="ECO:0000256" key="8">
    <source>
        <dbReference type="ARBA" id="ARBA00023204"/>
    </source>
</evidence>
<evidence type="ECO:0000256" key="2">
    <source>
        <dbReference type="ARBA" id="ARBA00005340"/>
    </source>
</evidence>
<dbReference type="PANTHER" id="PTHR21445:SF0">
    <property type="entry name" value="APURINIC-APYRIMIDINIC ENDONUCLEASE"/>
    <property type="match status" value="1"/>
</dbReference>
<organism evidence="11 12">
    <name type="scientific">Sodiomyces alkalinus (strain CBS 110278 / VKM F-3762 / F11)</name>
    <name type="common">Alkaliphilic filamentous fungus</name>
    <dbReference type="NCBI Taxonomy" id="1314773"/>
    <lineage>
        <taxon>Eukaryota</taxon>
        <taxon>Fungi</taxon>
        <taxon>Dikarya</taxon>
        <taxon>Ascomycota</taxon>
        <taxon>Pezizomycotina</taxon>
        <taxon>Sordariomycetes</taxon>
        <taxon>Hypocreomycetidae</taxon>
        <taxon>Glomerellales</taxon>
        <taxon>Plectosphaerellaceae</taxon>
        <taxon>Sodiomyces</taxon>
    </lineage>
</organism>
<sequence length="375" mass="40872">MPFAARTAVSALKRAMYIGAHVSGAGGVQNSVTQALGIGANAFALFLKSQRKWESPPLADDARTGFRALATKHAYDASAHVLPHGSYLVNLAQADPAKADQAYNNFIDDLRRCHQLGIRLYNFHPGNTGGASREEACARIAAQLNRAHADKGTGAVVTVLENMAGQGNVIGTRFEDLRDIIAGVADKSRVGVCLDTCHAFAAGYDLRTPEALEATVAEFDRVVGNKYLMAFHLNDSKAPFSSHRDLHANIGTGFLGLRSFHAIVNHAPFQNMPMVLETPIERKGPDGKTFEDKRVWAEEIKLLESFLEMDADSDEFKKLEEGLQAKGASERQRIQEQVDKKVAKETKKKGGKSAKAVRGRKKKKNESEDEGEEGE</sequence>
<protein>
    <recommendedName>
        <fullName evidence="3">Apurinic-apyrimidinic endonuclease 1</fullName>
    </recommendedName>
</protein>
<evidence type="ECO:0000256" key="4">
    <source>
        <dbReference type="ARBA" id="ARBA00022723"/>
    </source>
</evidence>
<dbReference type="PROSITE" id="PS51432">
    <property type="entry name" value="AP_NUCLEASE_F2_4"/>
    <property type="match status" value="1"/>
</dbReference>
<evidence type="ECO:0000256" key="7">
    <source>
        <dbReference type="ARBA" id="ARBA00022833"/>
    </source>
</evidence>
<proteinExistence type="inferred from homology"/>
<feature type="compositionally biased region" description="Basic residues" evidence="9">
    <location>
        <begin position="346"/>
        <end position="364"/>
    </location>
</feature>
<reference evidence="11 12" key="1">
    <citation type="journal article" date="2018" name="Mol. Ecol.">
        <title>The obligate alkalophilic soda-lake fungus Sodiomyces alkalinus has shifted to a protein diet.</title>
        <authorList>
            <person name="Grum-Grzhimaylo A.A."/>
            <person name="Falkoski D.L."/>
            <person name="van den Heuvel J."/>
            <person name="Valero-Jimenez C.A."/>
            <person name="Min B."/>
            <person name="Choi I.G."/>
            <person name="Lipzen A."/>
            <person name="Daum C.G."/>
            <person name="Aanen D.K."/>
            <person name="Tsang A."/>
            <person name="Henrissat B."/>
            <person name="Bilanenko E.N."/>
            <person name="de Vries R.P."/>
            <person name="van Kan J.A.L."/>
            <person name="Grigoriev I.V."/>
            <person name="Debets A.J.M."/>
        </authorList>
    </citation>
    <scope>NUCLEOTIDE SEQUENCE [LARGE SCALE GENOMIC DNA]</scope>
    <source>
        <strain evidence="11 12">F11</strain>
    </source>
</reference>
<evidence type="ECO:0000256" key="3">
    <source>
        <dbReference type="ARBA" id="ARBA00021759"/>
    </source>
</evidence>
<gene>
    <name evidence="11" type="ORF">SODALDRAFT_293271</name>
</gene>
<name>A0A3N2PZ43_SODAK</name>
<dbReference type="EMBL" id="ML119053">
    <property type="protein sequence ID" value="ROT39767.1"/>
    <property type="molecule type" value="Genomic_DNA"/>
</dbReference>
<dbReference type="CDD" id="cd00019">
    <property type="entry name" value="AP2Ec"/>
    <property type="match status" value="1"/>
</dbReference>